<protein>
    <submittedName>
        <fullName evidence="1">Uncharacterized protein</fullName>
    </submittedName>
</protein>
<gene>
    <name evidence="1" type="ORF">NCTC11545_01361</name>
</gene>
<reference evidence="1 2" key="1">
    <citation type="submission" date="2018-06" db="EMBL/GenBank/DDBJ databases">
        <authorList>
            <consortium name="Pathogen Informatics"/>
            <person name="Doyle S."/>
        </authorList>
    </citation>
    <scope>NUCLEOTIDE SEQUENCE [LARGE SCALE GENOMIC DNA]</scope>
    <source>
        <strain evidence="1 2">NCTC11545</strain>
    </source>
</reference>
<dbReference type="Proteomes" id="UP000250169">
    <property type="component" value="Unassembled WGS sequence"/>
</dbReference>
<evidence type="ECO:0000313" key="2">
    <source>
        <dbReference type="Proteomes" id="UP000250169"/>
    </source>
</evidence>
<dbReference type="AlphaFoldDB" id="A0A2X2SWE1"/>
<organism evidence="1 2">
    <name type="scientific">Capnocytophaga ochracea</name>
    <dbReference type="NCBI Taxonomy" id="1018"/>
    <lineage>
        <taxon>Bacteria</taxon>
        <taxon>Pseudomonadati</taxon>
        <taxon>Bacteroidota</taxon>
        <taxon>Flavobacteriia</taxon>
        <taxon>Flavobacteriales</taxon>
        <taxon>Flavobacteriaceae</taxon>
        <taxon>Capnocytophaga</taxon>
    </lineage>
</organism>
<dbReference type="EMBL" id="UAVS01000005">
    <property type="protein sequence ID" value="SQA93981.1"/>
    <property type="molecule type" value="Genomic_DNA"/>
</dbReference>
<proteinExistence type="predicted"/>
<accession>A0A2X2SWE1</accession>
<name>A0A2X2SWE1_CAPOC</name>
<evidence type="ECO:0000313" key="1">
    <source>
        <dbReference type="EMBL" id="SQA93981.1"/>
    </source>
</evidence>
<dbReference type="RefSeq" id="WP_016479177.1">
    <property type="nucleotide sequence ID" value="NZ_UAVS01000005.1"/>
</dbReference>
<sequence length="152" mass="17942">MAHEIIIHSFDRVETSDKYKEVKHFERIWISGNEAKTRIKDFANISLQRHFNKSQNVYFWYRNASMNNGKRGKWSAPITGLFATNHNLIYFGDISEKQPNGYTRKVSFLFFVFKYDNSRMVIFEYPNYYPSANDIGAFISDQIGYIKKKLGL</sequence>